<keyword evidence="1" id="KW-0812">Transmembrane</keyword>
<keyword evidence="3" id="KW-1185">Reference proteome</keyword>
<evidence type="ECO:0000313" key="2">
    <source>
        <dbReference type="EMBL" id="EMR04659.1"/>
    </source>
</evidence>
<dbReference type="AlphaFoldDB" id="M7P260"/>
<gene>
    <name evidence="2" type="ORF">ADICEAN_00262</name>
</gene>
<keyword evidence="1" id="KW-0472">Membrane</keyword>
<dbReference type="Proteomes" id="UP000011910">
    <property type="component" value="Unassembled WGS sequence"/>
</dbReference>
<dbReference type="eggNOG" id="COG1807">
    <property type="taxonomic scope" value="Bacteria"/>
</dbReference>
<sequence length="559" mass="64455">MTKAFTTYITDRFLSLRTSSLTLGRLHIGALELGVVLVFALIPLFFTYPYRINIFLSWEGAYRLYLGHMPYRDFSMPLGIGYWLIPALFFKLFGPYLFTLVKAQVMINFLAAVAFRSILVFFRIDPGKRLLAMVFFCLTYLFFNFWPWYNQTVFVYELIGVAFLLYSFTAAGKRTSLLYMLAAALFITLSLFTKQDGGGLALMLCLALAAYKSLASRSIGYVAGFSGLFLLLTALAVLPFLQHDFLHWFNWGQAPHYSRFSLSDIVDEFFGASHWIKFYMLAVTVLYAHKLRSAAEILSRQKETLFYLLTMGVLVQAAIVQVTSYIPPDNNIYFHSFSFAYILHSLRFRFTFQRLVPLAAAVALIFFWWSGVYYGYAKRIFKRLPGSTQASTSQQPNQISKATYVISSDTSRIGVNMARWVQLPNSQAFEHIYMPPETVEGIQRLREMPQFARADKRILNMSELTPLAHELGFEPEKGMPLWYHQGVSMFDAELELYKQRVSAGHYDLVLFEYIPNLNNFYPFALREHLQQEYQLVDKFLAPRQQNNAFIEVYIPAGKK</sequence>
<comment type="caution">
    <text evidence="2">The sequence shown here is derived from an EMBL/GenBank/DDBJ whole genome shotgun (WGS) entry which is preliminary data.</text>
</comment>
<accession>M7P260</accession>
<feature type="transmembrane region" description="Helical" evidence="1">
    <location>
        <begin position="269"/>
        <end position="289"/>
    </location>
</feature>
<feature type="transmembrane region" description="Helical" evidence="1">
    <location>
        <begin position="96"/>
        <end position="118"/>
    </location>
</feature>
<name>M7P260_9BACT</name>
<dbReference type="RefSeq" id="WP_009193674.1">
    <property type="nucleotide sequence ID" value="NZ_AODQ01000003.1"/>
</dbReference>
<feature type="transmembrane region" description="Helical" evidence="1">
    <location>
        <begin position="130"/>
        <end position="147"/>
    </location>
</feature>
<feature type="transmembrane region" description="Helical" evidence="1">
    <location>
        <begin position="26"/>
        <end position="50"/>
    </location>
</feature>
<feature type="transmembrane region" description="Helical" evidence="1">
    <location>
        <begin position="332"/>
        <end position="348"/>
    </location>
</feature>
<feature type="transmembrane region" description="Helical" evidence="1">
    <location>
        <begin position="176"/>
        <end position="192"/>
    </location>
</feature>
<dbReference type="EMBL" id="AODQ01000003">
    <property type="protein sequence ID" value="EMR04659.1"/>
    <property type="molecule type" value="Genomic_DNA"/>
</dbReference>
<evidence type="ECO:0000313" key="3">
    <source>
        <dbReference type="Proteomes" id="UP000011910"/>
    </source>
</evidence>
<proteinExistence type="predicted"/>
<feature type="transmembrane region" description="Helical" evidence="1">
    <location>
        <begin position="355"/>
        <end position="376"/>
    </location>
</feature>
<feature type="transmembrane region" description="Helical" evidence="1">
    <location>
        <begin position="153"/>
        <end position="169"/>
    </location>
</feature>
<feature type="transmembrane region" description="Helical" evidence="1">
    <location>
        <begin position="71"/>
        <end position="90"/>
    </location>
</feature>
<evidence type="ECO:0000256" key="1">
    <source>
        <dbReference type="SAM" id="Phobius"/>
    </source>
</evidence>
<feature type="transmembrane region" description="Helical" evidence="1">
    <location>
        <begin position="305"/>
        <end position="326"/>
    </location>
</feature>
<dbReference type="STRING" id="1279009.ADICEAN_00262"/>
<dbReference type="OrthoDB" id="614715at2"/>
<reference evidence="2 3" key="1">
    <citation type="journal article" date="2013" name="Genome Announc.">
        <title>Draft Genome Sequence of Cesiribacter andamanensis Strain AMV16T, Isolated from a Soil Sample from a Mud Volcano in the Andaman Islands, India.</title>
        <authorList>
            <person name="Shivaji S."/>
            <person name="Ara S."/>
            <person name="Begum Z."/>
            <person name="Srinivas T.N."/>
            <person name="Singh A."/>
            <person name="Kumar Pinnaka A."/>
        </authorList>
    </citation>
    <scope>NUCLEOTIDE SEQUENCE [LARGE SCALE GENOMIC DNA]</scope>
    <source>
        <strain evidence="2 3">AMV16</strain>
    </source>
</reference>
<feature type="transmembrane region" description="Helical" evidence="1">
    <location>
        <begin position="221"/>
        <end position="241"/>
    </location>
</feature>
<organism evidence="2 3">
    <name type="scientific">Cesiribacter andamanensis AMV16</name>
    <dbReference type="NCBI Taxonomy" id="1279009"/>
    <lineage>
        <taxon>Bacteria</taxon>
        <taxon>Pseudomonadati</taxon>
        <taxon>Bacteroidota</taxon>
        <taxon>Cytophagia</taxon>
        <taxon>Cytophagales</taxon>
        <taxon>Cesiribacteraceae</taxon>
        <taxon>Cesiribacter</taxon>
    </lineage>
</organism>
<protein>
    <recommendedName>
        <fullName evidence="4">Glycosyltransferase RgtA/B/C/D-like domain-containing protein</fullName>
    </recommendedName>
</protein>
<evidence type="ECO:0008006" key="4">
    <source>
        <dbReference type="Google" id="ProtNLM"/>
    </source>
</evidence>
<keyword evidence="1" id="KW-1133">Transmembrane helix</keyword>